<keyword evidence="3" id="KW-0328">Glycosyltransferase</keyword>
<dbReference type="RefSeq" id="WP_128212322.1">
    <property type="nucleotide sequence ID" value="NZ_CP025746.1"/>
</dbReference>
<keyword evidence="13" id="KW-1185">Reference proteome</keyword>
<organism evidence="12 13">
    <name type="scientific">Clostridium manihotivorum</name>
    <dbReference type="NCBI Taxonomy" id="2320868"/>
    <lineage>
        <taxon>Bacteria</taxon>
        <taxon>Bacillati</taxon>
        <taxon>Bacillota</taxon>
        <taxon>Clostridia</taxon>
        <taxon>Eubacteriales</taxon>
        <taxon>Clostridiaceae</taxon>
        <taxon>Clostridium</taxon>
    </lineage>
</organism>
<dbReference type="GO" id="GO:0009252">
    <property type="term" value="P:peptidoglycan biosynthetic process"/>
    <property type="evidence" value="ECO:0007669"/>
    <property type="project" value="UniProtKB-KW"/>
</dbReference>
<gene>
    <name evidence="12" type="ORF">C1I91_07585</name>
</gene>
<keyword evidence="6" id="KW-0133">Cell shape</keyword>
<evidence type="ECO:0000256" key="4">
    <source>
        <dbReference type="ARBA" id="ARBA00022679"/>
    </source>
</evidence>
<evidence type="ECO:0000313" key="12">
    <source>
        <dbReference type="EMBL" id="QAA31509.1"/>
    </source>
</evidence>
<evidence type="ECO:0000256" key="10">
    <source>
        <dbReference type="ARBA" id="ARBA00023316"/>
    </source>
</evidence>
<dbReference type="OrthoDB" id="9812661at2"/>
<evidence type="ECO:0000256" key="8">
    <source>
        <dbReference type="ARBA" id="ARBA00022989"/>
    </source>
</evidence>
<keyword evidence="5 11" id="KW-0812">Transmembrane</keyword>
<dbReference type="GO" id="GO:0016757">
    <property type="term" value="F:glycosyltransferase activity"/>
    <property type="evidence" value="ECO:0007669"/>
    <property type="project" value="UniProtKB-KW"/>
</dbReference>
<feature type="transmembrane region" description="Helical" evidence="11">
    <location>
        <begin position="49"/>
        <end position="69"/>
    </location>
</feature>
<keyword evidence="2" id="KW-1003">Cell membrane</keyword>
<evidence type="ECO:0000256" key="9">
    <source>
        <dbReference type="ARBA" id="ARBA00023136"/>
    </source>
</evidence>
<name>A0A3R5QX20_9CLOT</name>
<dbReference type="GO" id="GO:0008360">
    <property type="term" value="P:regulation of cell shape"/>
    <property type="evidence" value="ECO:0007669"/>
    <property type="project" value="UniProtKB-KW"/>
</dbReference>
<sequence length="374" mass="41222">MLKKLKLDTKLLREMDFSILIATILTVLFGIVNIYAAMKPDVSDVKKQILWFVFSLVVLYGILLVDYNILRGFAPILYWGSILLLIYTRFMGATINGARGWIKVGSLFSIQASELAKVAIIFMLAKKLDEMDLKVNNLKNFFILAAYTLLPVALIVIQPDMGMTMVCFFIVLGIFFCAGLDMRIIIGGLTSLVFGVLLLWNSGLIEDYQKRRLVSFLNPEADELGSGLQLMQSMTGIGSGGFFGTGLKLSPNSGTSYVGQFVPEKQTDFIFAVIGEHWGTIGAILLLTLYGIIVYRTIRTARNSKDVFGSMICVGLASYFLFAILQNIGMTIGIMPITGITLPLVSYGGSSLLTTIMSIALIINIGMRKKKINF</sequence>
<evidence type="ECO:0000256" key="2">
    <source>
        <dbReference type="ARBA" id="ARBA00022475"/>
    </source>
</evidence>
<dbReference type="GO" id="GO:0051301">
    <property type="term" value="P:cell division"/>
    <property type="evidence" value="ECO:0007669"/>
    <property type="project" value="InterPro"/>
</dbReference>
<dbReference type="InterPro" id="IPR011923">
    <property type="entry name" value="RodA/MrdB"/>
</dbReference>
<dbReference type="NCBIfam" id="TIGR02210">
    <property type="entry name" value="rodA_shape"/>
    <property type="match status" value="1"/>
</dbReference>
<keyword evidence="10" id="KW-0961">Cell wall biogenesis/degradation</keyword>
<evidence type="ECO:0000313" key="13">
    <source>
        <dbReference type="Proteomes" id="UP000286268"/>
    </source>
</evidence>
<reference evidence="12 13" key="1">
    <citation type="submission" date="2018-01" db="EMBL/GenBank/DDBJ databases">
        <title>Genome Sequencing and Assembly of Anaerobacter polyendosporus strain CT4.</title>
        <authorList>
            <person name="Tachaapaikoon C."/>
            <person name="Sutheeworapong S."/>
            <person name="Jenjaroenpun P."/>
            <person name="Wongsurawat T."/>
            <person name="Nookeaw I."/>
            <person name="Cheawchanlertfa P."/>
            <person name="Kosugi A."/>
            <person name="Cheevadhanarak S."/>
            <person name="Ratanakhanokchai K."/>
        </authorList>
    </citation>
    <scope>NUCLEOTIDE SEQUENCE [LARGE SCALE GENOMIC DNA]</scope>
    <source>
        <strain evidence="12 13">CT4</strain>
    </source>
</reference>
<dbReference type="Pfam" id="PF01098">
    <property type="entry name" value="FTSW_RODA_SPOVE"/>
    <property type="match status" value="1"/>
</dbReference>
<dbReference type="PROSITE" id="PS00428">
    <property type="entry name" value="FTSW_RODA_SPOVE"/>
    <property type="match status" value="1"/>
</dbReference>
<feature type="transmembrane region" description="Helical" evidence="11">
    <location>
        <begin position="76"/>
        <end position="95"/>
    </location>
</feature>
<evidence type="ECO:0000256" key="3">
    <source>
        <dbReference type="ARBA" id="ARBA00022676"/>
    </source>
</evidence>
<dbReference type="InterPro" id="IPR001182">
    <property type="entry name" value="FtsW/RodA"/>
</dbReference>
<keyword evidence="9 11" id="KW-0472">Membrane</keyword>
<protein>
    <submittedName>
        <fullName evidence="12">Rod shape-determining protein RodA</fullName>
    </submittedName>
</protein>
<dbReference type="InterPro" id="IPR018365">
    <property type="entry name" value="Cell_cycle_FtsW-rel_CS"/>
</dbReference>
<evidence type="ECO:0000256" key="5">
    <source>
        <dbReference type="ARBA" id="ARBA00022692"/>
    </source>
</evidence>
<evidence type="ECO:0000256" key="11">
    <source>
        <dbReference type="SAM" id="Phobius"/>
    </source>
</evidence>
<dbReference type="PANTHER" id="PTHR30474">
    <property type="entry name" value="CELL CYCLE PROTEIN"/>
    <property type="match status" value="1"/>
</dbReference>
<keyword evidence="8 11" id="KW-1133">Transmembrane helix</keyword>
<evidence type="ECO:0000256" key="6">
    <source>
        <dbReference type="ARBA" id="ARBA00022960"/>
    </source>
</evidence>
<dbReference type="EMBL" id="CP025746">
    <property type="protein sequence ID" value="QAA31509.1"/>
    <property type="molecule type" value="Genomic_DNA"/>
</dbReference>
<evidence type="ECO:0000256" key="1">
    <source>
        <dbReference type="ARBA" id="ARBA00004141"/>
    </source>
</evidence>
<feature type="transmembrane region" description="Helical" evidence="11">
    <location>
        <begin position="163"/>
        <end position="180"/>
    </location>
</feature>
<comment type="subcellular location">
    <subcellularLocation>
        <location evidence="1">Membrane</location>
        <topology evidence="1">Multi-pass membrane protein</topology>
    </subcellularLocation>
</comment>
<dbReference type="KEGG" id="cmah:C1I91_07585"/>
<dbReference type="GO" id="GO:0071555">
    <property type="term" value="P:cell wall organization"/>
    <property type="evidence" value="ECO:0007669"/>
    <property type="project" value="UniProtKB-KW"/>
</dbReference>
<feature type="transmembrane region" description="Helical" evidence="11">
    <location>
        <begin position="307"/>
        <end position="325"/>
    </location>
</feature>
<feature type="transmembrane region" description="Helical" evidence="11">
    <location>
        <begin position="345"/>
        <end position="367"/>
    </location>
</feature>
<dbReference type="Proteomes" id="UP000286268">
    <property type="component" value="Chromosome"/>
</dbReference>
<dbReference type="PANTHER" id="PTHR30474:SF1">
    <property type="entry name" value="PEPTIDOGLYCAN GLYCOSYLTRANSFERASE MRDB"/>
    <property type="match status" value="1"/>
</dbReference>
<keyword evidence="4" id="KW-0808">Transferase</keyword>
<feature type="transmembrane region" description="Helical" evidence="11">
    <location>
        <begin position="20"/>
        <end position="37"/>
    </location>
</feature>
<feature type="transmembrane region" description="Helical" evidence="11">
    <location>
        <begin position="137"/>
        <end position="157"/>
    </location>
</feature>
<keyword evidence="7" id="KW-0573">Peptidoglycan synthesis</keyword>
<evidence type="ECO:0000256" key="7">
    <source>
        <dbReference type="ARBA" id="ARBA00022984"/>
    </source>
</evidence>
<accession>A0A3R5QX20</accession>
<dbReference type="GO" id="GO:0032153">
    <property type="term" value="C:cell division site"/>
    <property type="evidence" value="ECO:0007669"/>
    <property type="project" value="TreeGrafter"/>
</dbReference>
<proteinExistence type="predicted"/>
<feature type="transmembrane region" description="Helical" evidence="11">
    <location>
        <begin position="185"/>
        <end position="205"/>
    </location>
</feature>
<dbReference type="AlphaFoldDB" id="A0A3R5QX20"/>
<dbReference type="GO" id="GO:0015648">
    <property type="term" value="F:lipid-linked peptidoglycan transporter activity"/>
    <property type="evidence" value="ECO:0007669"/>
    <property type="project" value="TreeGrafter"/>
</dbReference>
<feature type="transmembrane region" description="Helical" evidence="11">
    <location>
        <begin position="269"/>
        <end position="295"/>
    </location>
</feature>
<dbReference type="GO" id="GO:0005886">
    <property type="term" value="C:plasma membrane"/>
    <property type="evidence" value="ECO:0007669"/>
    <property type="project" value="TreeGrafter"/>
</dbReference>